<evidence type="ECO:0000313" key="10">
    <source>
        <dbReference type="Proteomes" id="UP001212981"/>
    </source>
</evidence>
<evidence type="ECO:0000256" key="7">
    <source>
        <dbReference type="PROSITE-ProRule" id="PRU00423"/>
    </source>
</evidence>
<evidence type="ECO:0000313" key="9">
    <source>
        <dbReference type="EMBL" id="MDB7982428.1"/>
    </source>
</evidence>
<dbReference type="InterPro" id="IPR013012">
    <property type="entry name" value="PTS_EIIB_3"/>
</dbReference>
<dbReference type="PANTHER" id="PTHR34581">
    <property type="entry name" value="PTS SYSTEM N,N'-DIACETYLCHITOBIOSE-SPECIFIC EIIB COMPONENT"/>
    <property type="match status" value="1"/>
</dbReference>
<dbReference type="AlphaFoldDB" id="A0AAW6CPW7"/>
<dbReference type="Pfam" id="PF02302">
    <property type="entry name" value="PTS_IIB"/>
    <property type="match status" value="1"/>
</dbReference>
<dbReference type="RefSeq" id="WP_272002095.1">
    <property type="nucleotide sequence ID" value="NZ_JAQLXO010000009.1"/>
</dbReference>
<dbReference type="GO" id="GO:0008982">
    <property type="term" value="F:protein-N(PI)-phosphohistidine-sugar phosphotransferase activity"/>
    <property type="evidence" value="ECO:0007669"/>
    <property type="project" value="InterPro"/>
</dbReference>
<comment type="caution">
    <text evidence="9">The sequence shown here is derived from an EMBL/GenBank/DDBJ whole genome shotgun (WGS) entry which is preliminary data.</text>
</comment>
<keyword evidence="4" id="KW-0808">Transferase</keyword>
<evidence type="ECO:0000256" key="2">
    <source>
        <dbReference type="ARBA" id="ARBA00022553"/>
    </source>
</evidence>
<keyword evidence="6" id="KW-0418">Kinase</keyword>
<evidence type="ECO:0000256" key="1">
    <source>
        <dbReference type="ARBA" id="ARBA00022448"/>
    </source>
</evidence>
<dbReference type="GO" id="GO:0009401">
    <property type="term" value="P:phosphoenolpyruvate-dependent sugar phosphotransferase system"/>
    <property type="evidence" value="ECO:0007669"/>
    <property type="project" value="UniProtKB-KW"/>
</dbReference>
<dbReference type="EMBL" id="JAQLXO010000009">
    <property type="protein sequence ID" value="MDB7982428.1"/>
    <property type="molecule type" value="Genomic_DNA"/>
</dbReference>
<dbReference type="InterPro" id="IPR003501">
    <property type="entry name" value="PTS_EIIB_2/3"/>
</dbReference>
<gene>
    <name evidence="9" type="ORF">PND82_06330</name>
</gene>
<dbReference type="Gene3D" id="3.40.50.2300">
    <property type="match status" value="1"/>
</dbReference>
<dbReference type="Proteomes" id="UP001212981">
    <property type="component" value="Unassembled WGS sequence"/>
</dbReference>
<dbReference type="InterPro" id="IPR036095">
    <property type="entry name" value="PTS_EIIB-like_sf"/>
</dbReference>
<keyword evidence="3 9" id="KW-0762">Sugar transport</keyword>
<evidence type="ECO:0000256" key="4">
    <source>
        <dbReference type="ARBA" id="ARBA00022679"/>
    </source>
</evidence>
<evidence type="ECO:0000256" key="6">
    <source>
        <dbReference type="ARBA" id="ARBA00022777"/>
    </source>
</evidence>
<feature type="modified residue" description="Phosphocysteine; by EIIA" evidence="7">
    <location>
        <position position="7"/>
    </location>
</feature>
<feature type="domain" description="PTS EIIB type-3" evidence="8">
    <location>
        <begin position="1"/>
        <end position="104"/>
    </location>
</feature>
<keyword evidence="2" id="KW-0597">Phosphoprotein</keyword>
<dbReference type="PROSITE" id="PS51100">
    <property type="entry name" value="PTS_EIIB_TYPE_3"/>
    <property type="match status" value="1"/>
</dbReference>
<dbReference type="PANTHER" id="PTHR34581:SF2">
    <property type="entry name" value="PTS SYSTEM N,N'-DIACETYLCHITOBIOSE-SPECIFIC EIIB COMPONENT"/>
    <property type="match status" value="1"/>
</dbReference>
<keyword evidence="1" id="KW-0813">Transport</keyword>
<evidence type="ECO:0000256" key="3">
    <source>
        <dbReference type="ARBA" id="ARBA00022597"/>
    </source>
</evidence>
<sequence length="117" mass="13789">MRILLTCCMGMSTSLLVESMHQTAKKHHQEHQIWCIDQEQVEKEVQHCDVLLLGPQIRHTYKRLYKAYASFVPVIMIDAQAYGRLDGEMVLNQAMEAIRQYKENGNYLDFNEEEWKV</sequence>
<proteinExistence type="predicted"/>
<protein>
    <submittedName>
        <fullName evidence="9">PTS sugar transporter subunit IIB</fullName>
    </submittedName>
</protein>
<name>A0AAW6CPW7_9FIRM</name>
<dbReference type="CDD" id="cd05564">
    <property type="entry name" value="PTS_IIB_chitobiose_lichenan"/>
    <property type="match status" value="1"/>
</dbReference>
<keyword evidence="5" id="KW-0598">Phosphotransferase system</keyword>
<organism evidence="9 10">
    <name type="scientific">Faecalicoccus pleomorphus</name>
    <dbReference type="NCBI Taxonomy" id="1323"/>
    <lineage>
        <taxon>Bacteria</taxon>
        <taxon>Bacillati</taxon>
        <taxon>Bacillota</taxon>
        <taxon>Erysipelotrichia</taxon>
        <taxon>Erysipelotrichales</taxon>
        <taxon>Erysipelotrichaceae</taxon>
        <taxon>Faecalicoccus</taxon>
    </lineage>
</organism>
<accession>A0AAW6CPW7</accession>
<evidence type="ECO:0000259" key="8">
    <source>
        <dbReference type="PROSITE" id="PS51100"/>
    </source>
</evidence>
<reference evidence="9" key="1">
    <citation type="submission" date="2023-01" db="EMBL/GenBank/DDBJ databases">
        <title>Human gut microbiome strain richness.</title>
        <authorList>
            <person name="Chen-Liaw A."/>
        </authorList>
    </citation>
    <scope>NUCLEOTIDE SEQUENCE</scope>
    <source>
        <strain evidence="9">D8_m1001271B151109d0_201107</strain>
    </source>
</reference>
<dbReference type="SUPFAM" id="SSF52794">
    <property type="entry name" value="PTS system IIB component-like"/>
    <property type="match status" value="1"/>
</dbReference>
<evidence type="ECO:0000256" key="5">
    <source>
        <dbReference type="ARBA" id="ARBA00022683"/>
    </source>
</evidence>
<dbReference type="GO" id="GO:0016301">
    <property type="term" value="F:kinase activity"/>
    <property type="evidence" value="ECO:0007669"/>
    <property type="project" value="UniProtKB-KW"/>
</dbReference>
<dbReference type="InterPro" id="IPR051819">
    <property type="entry name" value="PTS_sugar-specific_EIIB"/>
</dbReference>